<reference evidence="4" key="1">
    <citation type="submission" date="2023-01" db="EMBL/GenBank/DDBJ databases">
        <title>Metagenome sequencing of chrysophaentin producing Chrysophaeum taylorii.</title>
        <authorList>
            <person name="Davison J."/>
            <person name="Bewley C."/>
        </authorList>
    </citation>
    <scope>NUCLEOTIDE SEQUENCE</scope>
    <source>
        <strain evidence="4">NIES-1699</strain>
    </source>
</reference>
<dbReference type="SUPFAM" id="SSF54236">
    <property type="entry name" value="Ubiquitin-like"/>
    <property type="match status" value="1"/>
</dbReference>
<dbReference type="InterPro" id="IPR029071">
    <property type="entry name" value="Ubiquitin-like_domsf"/>
</dbReference>
<keyword evidence="1" id="KW-0879">Wnt signaling pathway</keyword>
<evidence type="ECO:0000313" key="4">
    <source>
        <dbReference type="EMBL" id="KAJ8611944.1"/>
    </source>
</evidence>
<sequence>MPERIRYWCPDDDDDPAHPNVFEMPGPHGLAVRLADIKTYFPLRGVFHFRFKRRVGGRCVWVDVADDDETVPRFEDDGGIFFKVSRVAAHDDEGRLGAIKSLFVADEDGHRGVGALGSYISKACSNAATGLFHREDENGGSRRSSRASHQPSRRPEYSHEEPTPRVRYPPPPPQEESRGRYSNGTAASSAPVVSAQRPKPAAPPVPRFAPKADARSATDLPSSATAAVPKASRTVKSTSPPKSAAANSDAPAAFAPPPKPAPPPSDLLGLDSQPTPTPPKQPEDWHAFVGLNSNPQPQTNNAPPPTPPMRPPAGPVHLDPFAMSAAPQQKNNNNNHFDAFAGF</sequence>
<dbReference type="PANTHER" id="PTHR42509">
    <property type="entry name" value="DIX DOMAIN-CONTAINING PROTEIN"/>
    <property type="match status" value="1"/>
</dbReference>
<evidence type="ECO:0000313" key="5">
    <source>
        <dbReference type="Proteomes" id="UP001230188"/>
    </source>
</evidence>
<organism evidence="4 5">
    <name type="scientific">Chrysophaeum taylorii</name>
    <dbReference type="NCBI Taxonomy" id="2483200"/>
    <lineage>
        <taxon>Eukaryota</taxon>
        <taxon>Sar</taxon>
        <taxon>Stramenopiles</taxon>
        <taxon>Ochrophyta</taxon>
        <taxon>Pelagophyceae</taxon>
        <taxon>Pelagomonadales</taxon>
        <taxon>Pelagomonadaceae</taxon>
        <taxon>Chrysophaeum</taxon>
    </lineage>
</organism>
<feature type="compositionally biased region" description="Basic and acidic residues" evidence="2">
    <location>
        <begin position="153"/>
        <end position="164"/>
    </location>
</feature>
<name>A0AAD7XQV1_9STRA</name>
<accession>A0AAD7XQV1</accession>
<gene>
    <name evidence="4" type="ORF">CTAYLR_004378</name>
</gene>
<dbReference type="PANTHER" id="PTHR42509:SF1">
    <property type="entry name" value="DIX DOMAIN-CONTAINING PROTEIN"/>
    <property type="match status" value="1"/>
</dbReference>
<dbReference type="Gene3D" id="2.40.240.130">
    <property type="match status" value="1"/>
</dbReference>
<evidence type="ECO:0000256" key="2">
    <source>
        <dbReference type="SAM" id="MobiDB-lite"/>
    </source>
</evidence>
<feature type="domain" description="DIX" evidence="3">
    <location>
        <begin position="14"/>
        <end position="76"/>
    </location>
</feature>
<dbReference type="EMBL" id="JAQMWT010000059">
    <property type="protein sequence ID" value="KAJ8611944.1"/>
    <property type="molecule type" value="Genomic_DNA"/>
</dbReference>
<feature type="compositionally biased region" description="Low complexity" evidence="2">
    <location>
        <begin position="239"/>
        <end position="253"/>
    </location>
</feature>
<dbReference type="Pfam" id="PF00778">
    <property type="entry name" value="DIX"/>
    <property type="match status" value="1"/>
</dbReference>
<comment type="caution">
    <text evidence="4">The sequence shown here is derived from an EMBL/GenBank/DDBJ whole genome shotgun (WGS) entry which is preliminary data.</text>
</comment>
<keyword evidence="5" id="KW-1185">Reference proteome</keyword>
<protein>
    <recommendedName>
        <fullName evidence="3">DIX domain-containing protein</fullName>
    </recommendedName>
</protein>
<evidence type="ECO:0000256" key="1">
    <source>
        <dbReference type="ARBA" id="ARBA00022687"/>
    </source>
</evidence>
<evidence type="ECO:0000259" key="3">
    <source>
        <dbReference type="Pfam" id="PF00778"/>
    </source>
</evidence>
<feature type="region of interest" description="Disordered" evidence="2">
    <location>
        <begin position="132"/>
        <end position="320"/>
    </location>
</feature>
<dbReference type="Proteomes" id="UP001230188">
    <property type="component" value="Unassembled WGS sequence"/>
</dbReference>
<feature type="compositionally biased region" description="Pro residues" evidence="2">
    <location>
        <begin position="302"/>
        <end position="314"/>
    </location>
</feature>
<dbReference type="InterPro" id="IPR038207">
    <property type="entry name" value="DIX_dom_sf"/>
</dbReference>
<dbReference type="AlphaFoldDB" id="A0AAD7XQV1"/>
<dbReference type="InterPro" id="IPR001158">
    <property type="entry name" value="DIX"/>
</dbReference>
<proteinExistence type="predicted"/>
<dbReference type="GO" id="GO:0016055">
    <property type="term" value="P:Wnt signaling pathway"/>
    <property type="evidence" value="ECO:0007669"/>
    <property type="project" value="UniProtKB-KW"/>
</dbReference>
<feature type="compositionally biased region" description="Pro residues" evidence="2">
    <location>
        <begin position="254"/>
        <end position="265"/>
    </location>
</feature>